<name>A0A284S6Q6_ARMOS</name>
<dbReference type="Pfam" id="PF13086">
    <property type="entry name" value="AAA_11"/>
    <property type="match status" value="2"/>
</dbReference>
<evidence type="ECO:0000256" key="5">
    <source>
        <dbReference type="ARBA" id="ARBA00022840"/>
    </source>
</evidence>
<reference evidence="11" key="1">
    <citation type="journal article" date="2017" name="Nat. Ecol. Evol.">
        <title>Genome expansion and lineage-specific genetic innovations in the forest pathogenic fungi Armillaria.</title>
        <authorList>
            <person name="Sipos G."/>
            <person name="Prasanna A.N."/>
            <person name="Walter M.C."/>
            <person name="O'Connor E."/>
            <person name="Balint B."/>
            <person name="Krizsan K."/>
            <person name="Kiss B."/>
            <person name="Hess J."/>
            <person name="Varga T."/>
            <person name="Slot J."/>
            <person name="Riley R."/>
            <person name="Boka B."/>
            <person name="Rigling D."/>
            <person name="Barry K."/>
            <person name="Lee J."/>
            <person name="Mihaltcheva S."/>
            <person name="LaButti K."/>
            <person name="Lipzen A."/>
            <person name="Waldron R."/>
            <person name="Moloney N.M."/>
            <person name="Sperisen C."/>
            <person name="Kredics L."/>
            <person name="Vagvoelgyi C."/>
            <person name="Patrignani A."/>
            <person name="Fitzpatrick D."/>
            <person name="Nagy I."/>
            <person name="Doyle S."/>
            <person name="Anderson J.B."/>
            <person name="Grigoriev I.V."/>
            <person name="Gueldener U."/>
            <person name="Muensterkoetter M."/>
            <person name="Nagy L.G."/>
        </authorList>
    </citation>
    <scope>NUCLEOTIDE SEQUENCE [LARGE SCALE GENOMIC DNA]</scope>
    <source>
        <strain evidence="11">C18/9</strain>
    </source>
</reference>
<sequence>MPHILRADCTKDDDSWSFQVPPALLVPRQRPGRIMGKFVRFNGADILLETTEFSSNRILQSDDPSKFILVAFGALRLPDTRLRESGEYIARFLKEGLFLNGVQYRFYHHSNSQLRGRSCFLREAKTDQELDNRIYELGSFGKIMNVAKRAKRIGLLYSESQLDFQLNPNLIADISDIVSGGVEFSDGCGLMSQRLAVQVSKSKKIIFRGVRYTPCVFQIRYLGYKGVLTLHPKLDADLRKEKKAFPKDETERAEKCKQERTEFVPRNFAEIAIKHPLAQFRKSMKKFSTTENPTFSVVGYSKPYTFGRLNNEIIVLLSSLGIPNENFLKKQDEYFDWLRSASYDPMAAVDFLSVVKDFGTAERVLLDGLDNPKVSAEIRRFQQKEIADFRKDGKKERSRMIIKKSRKIYGVCDPFQVLKEGQVHIRITTGRGGPATPIHGDVLVVRNPCLHPGDCLKLRAVHHEKLSHLVDCIVFASVARRGHPSAPSMSSGGDLDGDEYFVCWDPDLVPATVSEPYDYPPNKERVNKTVTREDLSRHFAQYNNAGLARVAALHSKWAISNPKGALCSECQELNALHSQSVDGASIKIPDRLTSPPEPPEGSVFIIKALADAASQFAGSFTAEMATLSDLTTTVDMEDAEELIIQLLRSNQSALSEYELYTLAYRLALKHSLDHRVFLSYINFGALTTDQKHSLSYALNLSREEHACLWNSLLRSDLLGPADMYQRNLAQPFSLQRLYSSKIQGHATFFTYLQMAMQDFTRKTDDRFVLAVFIRGKLPWDEDPEVNENVVVCSFLPHTSGKFSSYRPCTPGYRLYCSPTNFQLYNKHRADSFVFLTRPPKASGAEVAISVALQKISNKVRQNVGRVYREPITGIELHVVSNRDRISHQLFDLWFEHVPTEIRVRRFDREIRSYTLNDLSAVDWDSTEEPQPKHLRDLFKTKLMVNEFTRRLSDTTAQQWKDIVQFALMYHAEEEVFWTFAFVISQPLPLGRESVMTLMELHPPLVFSLLKKYPPDETELVLPPETEALGRSILHNIIRSANGLSLATLVALEKLSGTIARLSADVYFDLLMQTALSVRAPQVVQEVLFVLNDSRATLPDIAPEQKYGNKFALGIAFDRAEEAADECPCNEDGRPRKQRTAPVKTTMRQDPENPLQVKVPIRVDSRTPIRLHSHVRLQAASEAEKTATVEVPVLDGVVVQSLKGEMTIELQHPPPPEMDRMDWNMYNAGSIATSKAMMDALIRLLMEKEECCRYHHLITGETSGQELPTTTPDPVAEFTYGPDLNESQIEAIKSCEAPLSLIWGPPGTGKTTVVVQILRKILQSSQEPPKILMTASTHNAVDNVLERFVKENDEGHYLRDEQILRVATDVSKVNKDLQGFTIDARVGGDMNENNRLFKQAQKRLNDANLVFTTCAGAGLGILRKSDFDIALIDEASQITEPCALIPLVKGTQRAILVGDHVQLRPTVKKLGKALEFDVSLLERLYTGDDRPGISKTMLDIQYRFPQELAEFPSKEFYEGRLRSGLTDSSAVLSVLTETHFPWPMHPERNIPIPTVFIPCSTEEDMGGLSKSNIGQVEVVHKAIELLTETPSELSITVLSPYRKQIDELKHKLSSHITCATIDSFQGRESDVIIFSSVRSNAERDIGFVDDARRLNVMWTRARKALIIVGDRATMESNALWKRALSACTEVILEMEAN</sequence>
<evidence type="ECO:0000256" key="4">
    <source>
        <dbReference type="ARBA" id="ARBA00022806"/>
    </source>
</evidence>
<feature type="domain" description="DNA2/NAM7 helicase helicase" evidence="8">
    <location>
        <begin position="1400"/>
        <end position="1468"/>
    </location>
</feature>
<evidence type="ECO:0000259" key="9">
    <source>
        <dbReference type="Pfam" id="PF13087"/>
    </source>
</evidence>
<dbReference type="GO" id="GO:0016787">
    <property type="term" value="F:hydrolase activity"/>
    <property type="evidence" value="ECO:0007669"/>
    <property type="project" value="UniProtKB-KW"/>
</dbReference>
<evidence type="ECO:0000313" key="11">
    <source>
        <dbReference type="Proteomes" id="UP000219338"/>
    </source>
</evidence>
<feature type="region of interest" description="Disordered" evidence="6">
    <location>
        <begin position="1125"/>
        <end position="1150"/>
    </location>
</feature>
<dbReference type="GO" id="GO:0031380">
    <property type="term" value="C:nuclear RNA-directed RNA polymerase complex"/>
    <property type="evidence" value="ECO:0007669"/>
    <property type="project" value="TreeGrafter"/>
</dbReference>
<dbReference type="OMA" id="YVISNRD"/>
<dbReference type="EMBL" id="FUEG01000036">
    <property type="protein sequence ID" value="SJL16646.1"/>
    <property type="molecule type" value="Genomic_DNA"/>
</dbReference>
<dbReference type="PANTHER" id="PTHR23079:SF55">
    <property type="entry name" value="RNA-DIRECTED RNA POLYMERASE"/>
    <property type="match status" value="1"/>
</dbReference>
<dbReference type="InterPro" id="IPR047187">
    <property type="entry name" value="SF1_C_Upf1"/>
</dbReference>
<dbReference type="OrthoDB" id="6513042at2759"/>
<dbReference type="PANTHER" id="PTHR23079">
    <property type="entry name" value="RNA-DEPENDENT RNA POLYMERASE"/>
    <property type="match status" value="1"/>
</dbReference>
<dbReference type="InterPro" id="IPR041679">
    <property type="entry name" value="DNA2/NAM7-like_C"/>
</dbReference>
<dbReference type="GO" id="GO:0005524">
    <property type="term" value="F:ATP binding"/>
    <property type="evidence" value="ECO:0007669"/>
    <property type="project" value="UniProtKB-KW"/>
</dbReference>
<dbReference type="SUPFAM" id="SSF52540">
    <property type="entry name" value="P-loop containing nucleoside triphosphate hydrolases"/>
    <property type="match status" value="1"/>
</dbReference>
<organism evidence="10 11">
    <name type="scientific">Armillaria ostoyae</name>
    <name type="common">Armillaria root rot fungus</name>
    <dbReference type="NCBI Taxonomy" id="47428"/>
    <lineage>
        <taxon>Eukaryota</taxon>
        <taxon>Fungi</taxon>
        <taxon>Dikarya</taxon>
        <taxon>Basidiomycota</taxon>
        <taxon>Agaricomycotina</taxon>
        <taxon>Agaricomycetes</taxon>
        <taxon>Agaricomycetidae</taxon>
        <taxon>Agaricales</taxon>
        <taxon>Marasmiineae</taxon>
        <taxon>Physalacriaceae</taxon>
        <taxon>Armillaria</taxon>
    </lineage>
</organism>
<evidence type="ECO:0000256" key="2">
    <source>
        <dbReference type="ARBA" id="ARBA00022741"/>
    </source>
</evidence>
<gene>
    <name evidence="10" type="ORF">ARMOST_20173</name>
</gene>
<feature type="domain" description="RDRP core" evidence="7">
    <location>
        <begin position="55"/>
        <end position="583"/>
    </location>
</feature>
<keyword evidence="2" id="KW-0547">Nucleotide-binding</keyword>
<dbReference type="CDD" id="cd18808">
    <property type="entry name" value="SF1_C_Upf1"/>
    <property type="match status" value="1"/>
</dbReference>
<keyword evidence="11" id="KW-1185">Reference proteome</keyword>
<keyword evidence="4" id="KW-0347">Helicase</keyword>
<dbReference type="InterPro" id="IPR027417">
    <property type="entry name" value="P-loop_NTPase"/>
</dbReference>
<feature type="domain" description="DNA2/NAM7 helicase-like C-terminal" evidence="9">
    <location>
        <begin position="1476"/>
        <end position="1670"/>
    </location>
</feature>
<evidence type="ECO:0000259" key="7">
    <source>
        <dbReference type="Pfam" id="PF05183"/>
    </source>
</evidence>
<dbReference type="GO" id="GO:0003723">
    <property type="term" value="F:RNA binding"/>
    <property type="evidence" value="ECO:0007669"/>
    <property type="project" value="UniProtKB-KW"/>
</dbReference>
<proteinExistence type="inferred from homology"/>
<dbReference type="GO" id="GO:0003968">
    <property type="term" value="F:RNA-directed RNA polymerase activity"/>
    <property type="evidence" value="ECO:0007669"/>
    <property type="project" value="UniProtKB-KW"/>
</dbReference>
<dbReference type="GO" id="GO:0005694">
    <property type="term" value="C:chromosome"/>
    <property type="evidence" value="ECO:0007669"/>
    <property type="project" value="UniProtKB-ARBA"/>
</dbReference>
<dbReference type="Pfam" id="PF13087">
    <property type="entry name" value="AAA_12"/>
    <property type="match status" value="1"/>
</dbReference>
<keyword evidence="3" id="KW-0378">Hydrolase</keyword>
<dbReference type="GO" id="GO:0004386">
    <property type="term" value="F:helicase activity"/>
    <property type="evidence" value="ECO:0007669"/>
    <property type="project" value="UniProtKB-KW"/>
</dbReference>
<dbReference type="GO" id="GO:0030422">
    <property type="term" value="P:siRNA processing"/>
    <property type="evidence" value="ECO:0007669"/>
    <property type="project" value="TreeGrafter"/>
</dbReference>
<dbReference type="InterPro" id="IPR041677">
    <property type="entry name" value="DNA2/NAM7_AAA_11"/>
</dbReference>
<feature type="domain" description="DNA2/NAM7 helicase helicase" evidence="8">
    <location>
        <begin position="1283"/>
        <end position="1394"/>
    </location>
</feature>
<evidence type="ECO:0000256" key="6">
    <source>
        <dbReference type="SAM" id="MobiDB-lite"/>
    </source>
</evidence>
<evidence type="ECO:0000256" key="1">
    <source>
        <dbReference type="ARBA" id="ARBA00007913"/>
    </source>
</evidence>
<dbReference type="InterPro" id="IPR057596">
    <property type="entry name" value="RDRP_core"/>
</dbReference>
<keyword evidence="5" id="KW-0067">ATP-binding</keyword>
<accession>A0A284S6Q6</accession>
<dbReference type="InterPro" id="IPR007855">
    <property type="entry name" value="RDRP"/>
</dbReference>
<evidence type="ECO:0000256" key="3">
    <source>
        <dbReference type="ARBA" id="ARBA00022801"/>
    </source>
</evidence>
<dbReference type="FunFam" id="3.40.50.300:FF:000326">
    <property type="entry name" value="P-loop containing nucleoside triphosphate hydrolase"/>
    <property type="match status" value="1"/>
</dbReference>
<protein>
    <submittedName>
        <fullName evidence="10">Uncharacterized protein</fullName>
    </submittedName>
</protein>
<dbReference type="STRING" id="47428.A0A284S6Q6"/>
<evidence type="ECO:0000313" key="10">
    <source>
        <dbReference type="EMBL" id="SJL16646.1"/>
    </source>
</evidence>
<comment type="similarity">
    <text evidence="1">Belongs to the DNA2/NAM7 helicase family.</text>
</comment>
<evidence type="ECO:0000259" key="8">
    <source>
        <dbReference type="Pfam" id="PF13086"/>
    </source>
</evidence>
<dbReference type="Gene3D" id="3.40.50.300">
    <property type="entry name" value="P-loop containing nucleotide triphosphate hydrolases"/>
    <property type="match status" value="2"/>
</dbReference>
<dbReference type="Proteomes" id="UP000219338">
    <property type="component" value="Unassembled WGS sequence"/>
</dbReference>
<dbReference type="Pfam" id="PF05183">
    <property type="entry name" value="RdRP"/>
    <property type="match status" value="1"/>
</dbReference>